<evidence type="ECO:0000256" key="4">
    <source>
        <dbReference type="PROSITE-ProRule" id="PRU00122"/>
    </source>
</evidence>
<evidence type="ECO:0000313" key="9">
    <source>
        <dbReference type="Ensembl" id="ENSSRHP00000102406.1"/>
    </source>
</evidence>
<feature type="repeat" description="CSPG" evidence="5">
    <location>
        <begin position="378"/>
        <end position="473"/>
    </location>
</feature>
<feature type="repeat" description="CSPG" evidence="5">
    <location>
        <begin position="1377"/>
        <end position="1475"/>
    </location>
</feature>
<evidence type="ECO:0000256" key="6">
    <source>
        <dbReference type="SAM" id="MobiDB-lite"/>
    </source>
</evidence>
<dbReference type="Ensembl" id="ENSSRHT00000105163.1">
    <property type="protein sequence ID" value="ENSSRHP00000102406.1"/>
    <property type="gene ID" value="ENSSRHG00000050143.1"/>
</dbReference>
<dbReference type="CDD" id="cd00110">
    <property type="entry name" value="LamG"/>
    <property type="match status" value="2"/>
</dbReference>
<reference evidence="9" key="1">
    <citation type="submission" date="2025-08" db="UniProtKB">
        <authorList>
            <consortium name="Ensembl"/>
        </authorList>
    </citation>
    <scope>IDENTIFICATION</scope>
</reference>
<proteinExistence type="predicted"/>
<evidence type="ECO:0000256" key="7">
    <source>
        <dbReference type="SAM" id="Phobius"/>
    </source>
</evidence>
<dbReference type="PROSITE" id="PS50025">
    <property type="entry name" value="LAM_G_DOMAIN"/>
    <property type="match status" value="2"/>
</dbReference>
<dbReference type="PANTHER" id="PTHR45739:SF12">
    <property type="entry name" value="CHONDROITIN SULFATE PROTEOGLYCAN 4-LIKE ISOFORM X2"/>
    <property type="match status" value="1"/>
</dbReference>
<dbReference type="InterPro" id="IPR001791">
    <property type="entry name" value="Laminin_G"/>
</dbReference>
<keyword evidence="3" id="KW-0325">Glycoprotein</keyword>
<protein>
    <submittedName>
        <fullName evidence="9">Chondroitin sulfate proteoglycan 4-like</fullName>
    </submittedName>
</protein>
<dbReference type="InterPro" id="IPR051561">
    <property type="entry name" value="FRAS1_ECM"/>
</dbReference>
<feature type="repeat" description="CSPG" evidence="5">
    <location>
        <begin position="1073"/>
        <end position="1163"/>
    </location>
</feature>
<dbReference type="Pfam" id="PF02210">
    <property type="entry name" value="Laminin_G_2"/>
    <property type="match status" value="2"/>
</dbReference>
<sequence length="2201" mass="246528">QTSFHVRFRTSGPSGLLFLAAGEMDFLWLGLHSGRVQVRIQLGSGERTVRSEKGFPLNDLTWHTLELQHDNDNITLTVDKNSITSAKMPGPDFELDVQDGLFVGGVGDLEKSYLSVNETPFGFRGCLDEVLFNEHNLLSSLRPYSGYKMIHEVSLGCSPQFSGTVNDSISFFSSKAYMSLPTWDVPQEGVFECELHTVHSEGILLYSSAGNGNYFALEIQKGHLVAIIKIGVTKTALRSLMVVNDGAWHILRLYLSPLNLQFTLGLEMHNSSFGINASALQFTGPLFLGGVDVSTYTEVRKYGLLSMVGKRIGGGAFKGCLRNIRVNYQRMGLPKALVTKDISVGCEPQKQLGPSTTSPSVITIDSENITDALPEMDKKNDLLLKDLEVLEGGRAPLESKHIKINLEFRKLGIRQSQIMFRVEEQPVHGQLRLDVDPDLGENTFSILDLWHGRVMYVHGGSEDLLDFFMFSIFTNRKKEVPSFLKGNRLHRFNISITPVNDAPELSLPEGSLFILLERSRRRMSTDVLRVIDPDSNSTDLMFSVLGNLNAGSGFLEIEEQPGRAVTSFSLSDLEQGKVSYVHKGVKNARMAIRVSDGDKLSNTVVLRIIAVPLEHKVANNTGVEVTQGEATFISNKHLAVQVNVPKQAVDIRYDVTVPPIYGELQRLHSSGQWKQTSTFTQKLLEKERLRYLSTFHGTQQSNITDSFKCKATVGSVITDELLFLIRVCWIRYRITRNKVEIDGEQKVTLTPQQFHVVTKGTRLLENDLHIRLLTIPRKGHLLLGNKILKNNSTFSQDDITNHKLQYELLERPVDDTRDMFHFQVFSKFALSGIHEFRISIKADIHNIIVKNHGLSLLEGESKVITKAMLFSGTPSSKAVHYTVTCSPKHGVLKRINLSNSSASNDSVIEFTNQDISEEHILYVHDDSETTHDAFTFLASFGSLKNKSQGTASTFNIYIQLVNDQKPIRVVDKVFHVVRDSQRLLTLEDLCYHDADTDFNDKDLLYTRRKIPMGELVLVNDTTHKLYQFHQKDLEEKRVLFIHKGVSYGRFVLFISDGKHYTSTLLEVSAHDPFVKVANNTGLLVKKGQMASLGVANFSISTNMDVRHDEEVVFEVFLPPSHGALYCNDIKANTFTQHDLKMGHVVYHHDDSEILEDFFNFTSKTIIYLMSICGVFQVVHEDNKPFEIVYTVKVAPTYGFLRISMLEEDRYRGSQENPIQSFSQGDINEGHVQYVQTERGYVNDSFSLDVTNGILIIHDLIVVVDIIPLHIPLEVSNMTLIEGSSKALTQHNIKVVNRHFHGLQIFYLVTEGPHHGRIEHSRIPGVPIPSFTRAQTEQGFIFYVHDGSETVADNFTVVANTTDIRKRSLPFVVYVNITPINDEPPIVTVWEGSVTEITTEDLSSEDPDSPSESLEFIITPPSNGHLALKSAPSRLVLNFTQEHISHGQLVKERAVLYAQTKPVSWTATDSFTFTASCPPAFLQAHTFNIHISYENTGPEHRSALLTNTGAVVTEGSSVLIDKSKLDAANVLGKLDEAERNFYEVWYEITSPSHHGTIVVGEKNLTHERPKFSQFNLHKHGIIYVHDDSETTHDNFTFDVWLIPKGKPAQRPQNTDYIVSEIFNITVTPVNDRPPVLKTGSPRLKVVKGDTVTLDPENLYVEDQDTPPEELYYTVISKPKNGFLALEGQLNKSISTFTQADVNQGRVHFVQKGELSSGVIYFSITDGFHRPLYKLFSVEVENITISVVNNTGLTLLQGQTTVTLTFENLAAVSNERHASIKYLVTSPPSHGSVMVMEEPVTHFDQEDLHTGRVFYNMSDLSSPRDCFEFTVFTSESNLTNQVVNITVNPLIHLGEHVRIPDGIPVKLRKDVLDATELASLSASDPIFEILEPPKHGKLVKVTFDLGGASHLVESFSFRDVEQGRVAIEENINFHAIYGNTTAPRYNITAVHPLNDSFVFLLKAANVQPAMGEFVYLVLPYDPITGKHMLSEPTKMPTLNRTTNAMYPPSHIDPSTRPHRTASKLKPRNRWGNHTRSRSTFPHVHRTTMSKLDPSPKNTLVRMESLPRPASDPLLIILSLLACLLLIVILVVLILVFRHRREKRAHPAMIQDLTGNPGEDILARGPYLGQPERSLTVPSVIVTPLTPSCPDSPILQEVHDAALVPAIEQAVSPFLLCTWNPLNPDSAQQCSPATPPLKQNQYWV</sequence>
<feature type="repeat" description="CSPG" evidence="5">
    <location>
        <begin position="1742"/>
        <end position="1830"/>
    </location>
</feature>
<keyword evidence="7" id="KW-1133">Transmembrane helix</keyword>
<dbReference type="PANTHER" id="PTHR45739">
    <property type="entry name" value="MATRIX PROTEIN, PUTATIVE-RELATED"/>
    <property type="match status" value="1"/>
</dbReference>
<keyword evidence="7" id="KW-0472">Membrane</keyword>
<feature type="repeat" description="CSPG" evidence="5">
    <location>
        <begin position="1500"/>
        <end position="1599"/>
    </location>
</feature>
<feature type="compositionally biased region" description="Basic residues" evidence="6">
    <location>
        <begin position="2014"/>
        <end position="2036"/>
    </location>
</feature>
<reference evidence="9" key="2">
    <citation type="submission" date="2025-09" db="UniProtKB">
        <authorList>
            <consortium name="Ensembl"/>
        </authorList>
    </citation>
    <scope>IDENTIFICATION</scope>
</reference>
<evidence type="ECO:0000256" key="5">
    <source>
        <dbReference type="PROSITE-ProRule" id="PRU01201"/>
    </source>
</evidence>
<dbReference type="Pfam" id="PF16184">
    <property type="entry name" value="Cadherin_3"/>
    <property type="match status" value="12"/>
</dbReference>
<feature type="repeat" description="CSPG" evidence="5">
    <location>
        <begin position="1268"/>
        <end position="1359"/>
    </location>
</feature>
<comment type="caution">
    <text evidence="4">Lacks conserved residue(s) required for the propagation of feature annotation.</text>
</comment>
<evidence type="ECO:0000259" key="8">
    <source>
        <dbReference type="PROSITE" id="PS50025"/>
    </source>
</evidence>
<accession>A0A673NAL3</accession>
<evidence type="ECO:0000256" key="1">
    <source>
        <dbReference type="ARBA" id="ARBA00022729"/>
    </source>
</evidence>
<feature type="repeat" description="CSPG" evidence="5">
    <location>
        <begin position="1633"/>
        <end position="1725"/>
    </location>
</feature>
<evidence type="ECO:0000313" key="10">
    <source>
        <dbReference type="Proteomes" id="UP000472270"/>
    </source>
</evidence>
<keyword evidence="2" id="KW-0677">Repeat</keyword>
<feature type="repeat" description="CSPG" evidence="5">
    <location>
        <begin position="614"/>
        <end position="712"/>
    </location>
</feature>
<evidence type="ECO:0000256" key="2">
    <source>
        <dbReference type="ARBA" id="ARBA00022737"/>
    </source>
</evidence>
<keyword evidence="7" id="KW-0812">Transmembrane</keyword>
<dbReference type="PROSITE" id="PS51854">
    <property type="entry name" value="CSPG"/>
    <property type="match status" value="10"/>
</dbReference>
<feature type="domain" description="Laminin G" evidence="8">
    <location>
        <begin position="167"/>
        <end position="346"/>
    </location>
</feature>
<dbReference type="InterPro" id="IPR013320">
    <property type="entry name" value="ConA-like_dom_sf"/>
</dbReference>
<feature type="domain" description="Laminin G" evidence="8">
    <location>
        <begin position="1"/>
        <end position="157"/>
    </location>
</feature>
<keyword evidence="1" id="KW-0732">Signal</keyword>
<keyword evidence="10" id="KW-1185">Reference proteome</keyword>
<dbReference type="Proteomes" id="UP000472270">
    <property type="component" value="Unassembled WGS sequence"/>
</dbReference>
<dbReference type="InterPro" id="IPR039005">
    <property type="entry name" value="CSPG_rpt"/>
</dbReference>
<dbReference type="GO" id="GO:0009653">
    <property type="term" value="P:anatomical structure morphogenesis"/>
    <property type="evidence" value="ECO:0007669"/>
    <property type="project" value="TreeGrafter"/>
</dbReference>
<dbReference type="Gene3D" id="2.60.120.200">
    <property type="match status" value="2"/>
</dbReference>
<name>A0A673NAL3_9TELE</name>
<gene>
    <name evidence="9" type="primary">LOC107744083</name>
</gene>
<dbReference type="SMART" id="SM00282">
    <property type="entry name" value="LamG"/>
    <property type="match status" value="2"/>
</dbReference>
<feature type="region of interest" description="Disordered" evidence="6">
    <location>
        <begin position="2003"/>
        <end position="2036"/>
    </location>
</feature>
<evidence type="ECO:0000256" key="3">
    <source>
        <dbReference type="ARBA" id="ARBA00023180"/>
    </source>
</evidence>
<feature type="repeat" description="CSPG" evidence="5">
    <location>
        <begin position="504"/>
        <end position="597"/>
    </location>
</feature>
<organism evidence="9 10">
    <name type="scientific">Sinocyclocheilus rhinocerous</name>
    <dbReference type="NCBI Taxonomy" id="307959"/>
    <lineage>
        <taxon>Eukaryota</taxon>
        <taxon>Metazoa</taxon>
        <taxon>Chordata</taxon>
        <taxon>Craniata</taxon>
        <taxon>Vertebrata</taxon>
        <taxon>Euteleostomi</taxon>
        <taxon>Actinopterygii</taxon>
        <taxon>Neopterygii</taxon>
        <taxon>Teleostei</taxon>
        <taxon>Ostariophysi</taxon>
        <taxon>Cypriniformes</taxon>
        <taxon>Cyprinidae</taxon>
        <taxon>Cyprininae</taxon>
        <taxon>Sinocyclocheilus</taxon>
    </lineage>
</organism>
<dbReference type="SUPFAM" id="SSF49899">
    <property type="entry name" value="Concanavalin A-like lectins/glucanases"/>
    <property type="match status" value="2"/>
</dbReference>
<feature type="transmembrane region" description="Helical" evidence="7">
    <location>
        <begin position="2071"/>
        <end position="2094"/>
    </location>
</feature>
<feature type="repeat" description="CSPG" evidence="5">
    <location>
        <begin position="845"/>
        <end position="939"/>
    </location>
</feature>